<protein>
    <submittedName>
        <fullName evidence="2">Uncharacterized protein</fullName>
    </submittedName>
</protein>
<dbReference type="AlphaFoldDB" id="A0A4Z2I851"/>
<sequence>MVSVTAKVPLCIRTEEALVICHRRSAKRLRRSPKFSLCRKNPGYAKNVSVEDDLSRHAGRYQAVREEAGKGLQVRAAALRERPEPTDTQPRLQRRRDCFPLSLFSWPRFLRPPGSRCSGGQRGPSGRQAEPERPHSASLAEKGFASNRGESV</sequence>
<name>A0A4Z2I851_9TELE</name>
<gene>
    <name evidence="2" type="ORF">EYF80_015671</name>
</gene>
<evidence type="ECO:0000256" key="1">
    <source>
        <dbReference type="SAM" id="MobiDB-lite"/>
    </source>
</evidence>
<feature type="region of interest" description="Disordered" evidence="1">
    <location>
        <begin position="107"/>
        <end position="152"/>
    </location>
</feature>
<dbReference type="EMBL" id="SRLO01000118">
    <property type="protein sequence ID" value="TNN74030.1"/>
    <property type="molecule type" value="Genomic_DNA"/>
</dbReference>
<reference evidence="2 3" key="1">
    <citation type="submission" date="2019-03" db="EMBL/GenBank/DDBJ databases">
        <title>First draft genome of Liparis tanakae, snailfish: a comprehensive survey of snailfish specific genes.</title>
        <authorList>
            <person name="Kim W."/>
            <person name="Song I."/>
            <person name="Jeong J.-H."/>
            <person name="Kim D."/>
            <person name="Kim S."/>
            <person name="Ryu S."/>
            <person name="Song J.Y."/>
            <person name="Lee S.K."/>
        </authorList>
    </citation>
    <scope>NUCLEOTIDE SEQUENCE [LARGE SCALE GENOMIC DNA]</scope>
    <source>
        <tissue evidence="2">Muscle</tissue>
    </source>
</reference>
<evidence type="ECO:0000313" key="3">
    <source>
        <dbReference type="Proteomes" id="UP000314294"/>
    </source>
</evidence>
<evidence type="ECO:0000313" key="2">
    <source>
        <dbReference type="EMBL" id="TNN74030.1"/>
    </source>
</evidence>
<accession>A0A4Z2I851</accession>
<comment type="caution">
    <text evidence="2">The sequence shown here is derived from an EMBL/GenBank/DDBJ whole genome shotgun (WGS) entry which is preliminary data.</text>
</comment>
<proteinExistence type="predicted"/>
<dbReference type="Proteomes" id="UP000314294">
    <property type="component" value="Unassembled WGS sequence"/>
</dbReference>
<keyword evidence="3" id="KW-1185">Reference proteome</keyword>
<organism evidence="2 3">
    <name type="scientific">Liparis tanakae</name>
    <name type="common">Tanaka's snailfish</name>
    <dbReference type="NCBI Taxonomy" id="230148"/>
    <lineage>
        <taxon>Eukaryota</taxon>
        <taxon>Metazoa</taxon>
        <taxon>Chordata</taxon>
        <taxon>Craniata</taxon>
        <taxon>Vertebrata</taxon>
        <taxon>Euteleostomi</taxon>
        <taxon>Actinopterygii</taxon>
        <taxon>Neopterygii</taxon>
        <taxon>Teleostei</taxon>
        <taxon>Neoteleostei</taxon>
        <taxon>Acanthomorphata</taxon>
        <taxon>Eupercaria</taxon>
        <taxon>Perciformes</taxon>
        <taxon>Cottioidei</taxon>
        <taxon>Cottales</taxon>
        <taxon>Liparidae</taxon>
        <taxon>Liparis</taxon>
    </lineage>
</organism>